<dbReference type="SUPFAM" id="SSF52279">
    <property type="entry name" value="Beta-D-glucan exohydrolase, C-terminal domain"/>
    <property type="match status" value="1"/>
</dbReference>
<evidence type="ECO:0000259" key="7">
    <source>
        <dbReference type="Pfam" id="PF00933"/>
    </source>
</evidence>
<proteinExistence type="inferred from homology"/>
<dbReference type="Pfam" id="PF01915">
    <property type="entry name" value="Glyco_hydro_3_C"/>
    <property type="match status" value="1"/>
</dbReference>
<comment type="catalytic activity">
    <reaction evidence="1">
        <text>Hydrolysis of terminal non-reducing N-acetyl-D-hexosamine residues in N-acetyl-beta-D-hexosaminides.</text>
        <dbReference type="EC" id="3.2.1.52"/>
    </reaction>
</comment>
<evidence type="ECO:0000313" key="10">
    <source>
        <dbReference type="Proteomes" id="UP000466345"/>
    </source>
</evidence>
<dbReference type="PANTHER" id="PTHR30480:SF13">
    <property type="entry name" value="BETA-HEXOSAMINIDASE"/>
    <property type="match status" value="1"/>
</dbReference>
<organism evidence="9 10">
    <name type="scientific">Streptomyces smaragdinus</name>
    <dbReference type="NCBI Taxonomy" id="2585196"/>
    <lineage>
        <taxon>Bacteria</taxon>
        <taxon>Bacillati</taxon>
        <taxon>Actinomycetota</taxon>
        <taxon>Actinomycetes</taxon>
        <taxon>Kitasatosporales</taxon>
        <taxon>Streptomycetaceae</taxon>
        <taxon>Streptomyces</taxon>
    </lineage>
</organism>
<feature type="domain" description="Glycoside hydrolase family 3 N-terminal" evidence="7">
    <location>
        <begin position="51"/>
        <end position="393"/>
    </location>
</feature>
<dbReference type="GO" id="GO:0009254">
    <property type="term" value="P:peptidoglycan turnover"/>
    <property type="evidence" value="ECO:0007669"/>
    <property type="project" value="TreeGrafter"/>
</dbReference>
<dbReference type="OrthoDB" id="9805821at2"/>
<evidence type="ECO:0000313" key="9">
    <source>
        <dbReference type="EMBL" id="MQY15853.1"/>
    </source>
</evidence>
<dbReference type="InterPro" id="IPR036962">
    <property type="entry name" value="Glyco_hydro_3_N_sf"/>
</dbReference>
<evidence type="ECO:0000256" key="5">
    <source>
        <dbReference type="ARBA" id="ARBA00023295"/>
    </source>
</evidence>
<dbReference type="InterPro" id="IPR017853">
    <property type="entry name" value="GH"/>
</dbReference>
<dbReference type="InterPro" id="IPR036881">
    <property type="entry name" value="Glyco_hydro_3_C_sf"/>
</dbReference>
<dbReference type="PROSITE" id="PS51318">
    <property type="entry name" value="TAT"/>
    <property type="match status" value="1"/>
</dbReference>
<keyword evidence="4 6" id="KW-0378">Hydrolase</keyword>
<feature type="domain" description="Glycoside hydrolase family 3 C-terminal" evidence="8">
    <location>
        <begin position="433"/>
        <end position="602"/>
    </location>
</feature>
<dbReference type="SUPFAM" id="SSF51445">
    <property type="entry name" value="(Trans)glycosidases"/>
    <property type="match status" value="1"/>
</dbReference>
<protein>
    <recommendedName>
        <fullName evidence="3">beta-N-acetylhexosaminidase</fullName>
        <ecNumber evidence="3">3.2.1.52</ecNumber>
    </recommendedName>
</protein>
<dbReference type="InterPro" id="IPR001764">
    <property type="entry name" value="Glyco_hydro_3_N"/>
</dbReference>
<dbReference type="InterPro" id="IPR019800">
    <property type="entry name" value="Glyco_hydro_3_AS"/>
</dbReference>
<dbReference type="InterPro" id="IPR002772">
    <property type="entry name" value="Glyco_hydro_3_C"/>
</dbReference>
<dbReference type="InterPro" id="IPR006311">
    <property type="entry name" value="TAT_signal"/>
</dbReference>
<comment type="similarity">
    <text evidence="2 6">Belongs to the glycosyl hydrolase 3 family.</text>
</comment>
<dbReference type="PROSITE" id="PS00775">
    <property type="entry name" value="GLYCOSYL_HYDROL_F3"/>
    <property type="match status" value="1"/>
</dbReference>
<dbReference type="GO" id="GO:0004563">
    <property type="term" value="F:beta-N-acetylhexosaminidase activity"/>
    <property type="evidence" value="ECO:0007669"/>
    <property type="project" value="UniProtKB-EC"/>
</dbReference>
<evidence type="ECO:0000256" key="6">
    <source>
        <dbReference type="RuleBase" id="RU361161"/>
    </source>
</evidence>
<keyword evidence="5 6" id="KW-0326">Glycosidase</keyword>
<dbReference type="Gene3D" id="3.40.50.1700">
    <property type="entry name" value="Glycoside hydrolase family 3 C-terminal domain"/>
    <property type="match status" value="1"/>
</dbReference>
<dbReference type="Pfam" id="PF00933">
    <property type="entry name" value="Glyco_hydro_3"/>
    <property type="match status" value="1"/>
</dbReference>
<evidence type="ECO:0000256" key="1">
    <source>
        <dbReference type="ARBA" id="ARBA00001231"/>
    </source>
</evidence>
<evidence type="ECO:0000256" key="4">
    <source>
        <dbReference type="ARBA" id="ARBA00022801"/>
    </source>
</evidence>
<dbReference type="EMBL" id="WEGJ01000040">
    <property type="protein sequence ID" value="MQY15853.1"/>
    <property type="molecule type" value="Genomic_DNA"/>
</dbReference>
<evidence type="ECO:0000256" key="2">
    <source>
        <dbReference type="ARBA" id="ARBA00005336"/>
    </source>
</evidence>
<dbReference type="GO" id="GO:0005975">
    <property type="term" value="P:carbohydrate metabolic process"/>
    <property type="evidence" value="ECO:0007669"/>
    <property type="project" value="InterPro"/>
</dbReference>
<evidence type="ECO:0000259" key="8">
    <source>
        <dbReference type="Pfam" id="PF01915"/>
    </source>
</evidence>
<dbReference type="PANTHER" id="PTHR30480">
    <property type="entry name" value="BETA-HEXOSAMINIDASE-RELATED"/>
    <property type="match status" value="1"/>
</dbReference>
<dbReference type="RefSeq" id="WP_153456649.1">
    <property type="nucleotide sequence ID" value="NZ_WEGJ01000040.1"/>
</dbReference>
<accession>A0A7K0CR90</accession>
<comment type="caution">
    <text evidence="9">The sequence shown here is derived from an EMBL/GenBank/DDBJ whole genome shotgun (WGS) entry which is preliminary data.</text>
</comment>
<evidence type="ECO:0000256" key="3">
    <source>
        <dbReference type="ARBA" id="ARBA00012663"/>
    </source>
</evidence>
<gene>
    <name evidence="9" type="primary">nagZ_5</name>
    <name evidence="9" type="ORF">SRB5_60440</name>
</gene>
<dbReference type="Gene3D" id="3.20.20.300">
    <property type="entry name" value="Glycoside hydrolase, family 3, N-terminal domain"/>
    <property type="match status" value="1"/>
</dbReference>
<dbReference type="EC" id="3.2.1.52" evidence="3"/>
<reference evidence="9 10" key="1">
    <citation type="submission" date="2019-10" db="EMBL/GenBank/DDBJ databases">
        <title>Streptomyces smaragdinus sp. nov. and Streptomyces fabii sp. nov., isolated from the gut of fungus growing-termite Macrotermes natalensis.</title>
        <authorList>
            <person name="Schwitalla J."/>
            <person name="Benndorf R."/>
            <person name="Martin K."/>
            <person name="De Beer W."/>
            <person name="Kaster A.-K."/>
            <person name="Vollmers J."/>
            <person name="Poulsen M."/>
            <person name="Beemelmanns C."/>
        </authorList>
    </citation>
    <scope>NUCLEOTIDE SEQUENCE [LARGE SCALE GENOMIC DNA]</scope>
    <source>
        <strain evidence="9 10">RB5</strain>
    </source>
</reference>
<keyword evidence="10" id="KW-1185">Reference proteome</keyword>
<dbReference type="Proteomes" id="UP000466345">
    <property type="component" value="Unassembled WGS sequence"/>
</dbReference>
<sequence>MTPSSSAPRTPTRRQALASMAGAAVALGATQLPAAAEPVTSRARALARRMTLEQQVGQLFVLEVAGRDAYEITDAAKAVNRARYGVDTPAEVVRKYQPGGVIYFVARSDDNMGDPRQIARLSNGLQEVAAGLPGATPLIISTDQEGGLVFRLPTPPATEQPGHMALGATWSPADAYRSHQIIGSELRACGITANYGPVADVNVNAANPVIGIRSFGAEPGAVAALVRASVEGLHRGGVAATAKHFPGHGDTDTDSHFGLPRITHSRAQLDAIDLPPFRAAIDAGIETIMTAHIVVPSLDPTLVPATMSRPILTGLLREELGFEGLIVTDALDMQGASAEYPPDVAAVTAFGAGADMLVLSPNLPLAYGALLAAVRSGEISAARVEESVVRILSHKIRRGLYQDPGVSENRAVKVVGNAEFLADADAITGRSTTLVKNDGGLLPLAAGRRVLVTGWGVATVANLAAGFTAAGHTASSLETGAVPTQAKIAAAVAAAGDADVVVVSSNILAAGGTEKGVAQVALVNALLATGKPVVGLGVRLPYDIARFPAVPAYVATYGYGLTNLRHGVQVITGELSPGGRLPVAITAAGDPTAVLYPIGHGMGL</sequence>
<dbReference type="AlphaFoldDB" id="A0A7K0CR90"/>
<name>A0A7K0CR90_9ACTN</name>
<dbReference type="InterPro" id="IPR050226">
    <property type="entry name" value="NagZ_Beta-hexosaminidase"/>
</dbReference>